<dbReference type="EMBL" id="MTYJ01000217">
    <property type="protein sequence ID" value="OWA51200.1"/>
    <property type="molecule type" value="Genomic_DNA"/>
</dbReference>
<protein>
    <submittedName>
        <fullName evidence="1">Uncharacterized protein</fullName>
    </submittedName>
</protein>
<reference evidence="2" key="1">
    <citation type="submission" date="2017-01" db="EMBL/GenBank/DDBJ databases">
        <title>Comparative genomics of anhydrobiosis in the tardigrade Hypsibius dujardini.</title>
        <authorList>
            <person name="Yoshida Y."/>
            <person name="Koutsovoulos G."/>
            <person name="Laetsch D."/>
            <person name="Stevens L."/>
            <person name="Kumar S."/>
            <person name="Horikawa D."/>
            <person name="Ishino K."/>
            <person name="Komine S."/>
            <person name="Tomita M."/>
            <person name="Blaxter M."/>
            <person name="Arakawa K."/>
        </authorList>
    </citation>
    <scope>NUCLEOTIDE SEQUENCE [LARGE SCALE GENOMIC DNA]</scope>
    <source>
        <strain evidence="2">Z151</strain>
    </source>
</reference>
<evidence type="ECO:0000313" key="2">
    <source>
        <dbReference type="Proteomes" id="UP000192578"/>
    </source>
</evidence>
<gene>
    <name evidence="1" type="ORF">BV898_15694</name>
</gene>
<accession>A0A9X6RKP8</accession>
<sequence length="175" mass="19371">MASKVEELMEKLGLLNEIRDVLGTNSTSETCLIDAVVRVAHQEADLKRAKEMIDLKAAVDEKRLALLVEACAPFDDSSNVDVVSATIDQWPEETIGDGRTAAEECAVLEDLLESRGFRPELEQLPMDNLRNEVDDLNEQLIKATAELESVYHGLPASLPLAKEALKQLQESQDRL</sequence>
<dbReference type="AlphaFoldDB" id="A0A9X6RKP8"/>
<name>A0A9X6RKP8_HYPEX</name>
<dbReference type="Proteomes" id="UP000192578">
    <property type="component" value="Unassembled WGS sequence"/>
</dbReference>
<comment type="caution">
    <text evidence="1">The sequence shown here is derived from an EMBL/GenBank/DDBJ whole genome shotgun (WGS) entry which is preliminary data.</text>
</comment>
<proteinExistence type="predicted"/>
<evidence type="ECO:0000313" key="1">
    <source>
        <dbReference type="EMBL" id="OWA51200.1"/>
    </source>
</evidence>
<keyword evidence="2" id="KW-1185">Reference proteome</keyword>
<organism evidence="1 2">
    <name type="scientific">Hypsibius exemplaris</name>
    <name type="common">Freshwater tardigrade</name>
    <dbReference type="NCBI Taxonomy" id="2072580"/>
    <lineage>
        <taxon>Eukaryota</taxon>
        <taxon>Metazoa</taxon>
        <taxon>Ecdysozoa</taxon>
        <taxon>Tardigrada</taxon>
        <taxon>Eutardigrada</taxon>
        <taxon>Parachela</taxon>
        <taxon>Hypsibioidea</taxon>
        <taxon>Hypsibiidae</taxon>
        <taxon>Hypsibius</taxon>
    </lineage>
</organism>